<reference evidence="1" key="1">
    <citation type="submission" date="2015-07" db="EMBL/GenBank/DDBJ databases">
        <title>MeaNS - Measles Nucleotide Surveillance Program.</title>
        <authorList>
            <person name="Tran T."/>
            <person name="Druce J."/>
        </authorList>
    </citation>
    <scope>NUCLEOTIDE SEQUENCE</scope>
    <source>
        <strain evidence="1">UCB-OBI-ISO-001</strain>
        <tissue evidence="1">Gonad</tissue>
    </source>
</reference>
<dbReference type="AlphaFoldDB" id="A0A0L8HD20"/>
<sequence>QEEDSAFEASYEISLLIAKHGKNHIIGEQLIKPAISIFLETVQQKDDRDVRDMPLSNNTVSNKIDEMGVNVENQLIESLKSRKFSLQMDESTFQDKVKWLSSRNSLKMFMKLFDQLNDFLSDKCEMKMLLTMDGKTFVSYLTDIFEKLGNLNKQLQSVNMILVDAKAKIFGFITALKICQKGVSKRKFSPLYWLSKYEIMNDAATIIINHLNILIKDFNNQFRDLKTMDFPTWLTQPLLTDISDAAVQYQEELSELQHDESVKTLFKVKGTNMWLCDK</sequence>
<organism evidence="1">
    <name type="scientific">Octopus bimaculoides</name>
    <name type="common">California two-spotted octopus</name>
    <dbReference type="NCBI Taxonomy" id="37653"/>
    <lineage>
        <taxon>Eukaryota</taxon>
        <taxon>Metazoa</taxon>
        <taxon>Spiralia</taxon>
        <taxon>Lophotrochozoa</taxon>
        <taxon>Mollusca</taxon>
        <taxon>Cephalopoda</taxon>
        <taxon>Coleoidea</taxon>
        <taxon>Octopodiformes</taxon>
        <taxon>Octopoda</taxon>
        <taxon>Incirrata</taxon>
        <taxon>Octopodidae</taxon>
        <taxon>Octopus</taxon>
    </lineage>
</organism>
<dbReference type="STRING" id="37653.A0A0L8HD20"/>
<protein>
    <submittedName>
        <fullName evidence="1">Uncharacterized protein</fullName>
    </submittedName>
</protein>
<evidence type="ECO:0000313" key="1">
    <source>
        <dbReference type="EMBL" id="KOF86640.1"/>
    </source>
</evidence>
<dbReference type="PANTHER" id="PTHR45913:SF19">
    <property type="entry name" value="LOW QUALITY PROTEIN: ZINC FINGER BED DOMAIN-CONTAINING PROTEIN 5-LIKE"/>
    <property type="match status" value="1"/>
</dbReference>
<accession>A0A0L8HD20</accession>
<feature type="non-terminal residue" evidence="1">
    <location>
        <position position="1"/>
    </location>
</feature>
<feature type="non-terminal residue" evidence="1">
    <location>
        <position position="278"/>
    </location>
</feature>
<gene>
    <name evidence="1" type="ORF">OCBIM_22018167mg</name>
</gene>
<dbReference type="OrthoDB" id="6433742at2759"/>
<dbReference type="EMBL" id="KQ418582">
    <property type="protein sequence ID" value="KOF86640.1"/>
    <property type="molecule type" value="Genomic_DNA"/>
</dbReference>
<dbReference type="PANTHER" id="PTHR45913">
    <property type="entry name" value="EPM2A-INTERACTING PROTEIN 1"/>
    <property type="match status" value="1"/>
</dbReference>
<name>A0A0L8HD20_OCTBM</name>
<proteinExistence type="predicted"/>